<dbReference type="PANTHER" id="PTHR45947">
    <property type="entry name" value="SULFOQUINOVOSYL TRANSFERASE SQD2"/>
    <property type="match status" value="1"/>
</dbReference>
<dbReference type="InterPro" id="IPR050194">
    <property type="entry name" value="Glycosyltransferase_grp1"/>
</dbReference>
<evidence type="ECO:0000313" key="4">
    <source>
        <dbReference type="Proteomes" id="UP000249638"/>
    </source>
</evidence>
<keyword evidence="4" id="KW-1185">Reference proteome</keyword>
<dbReference type="EMBL" id="QKZN01000002">
    <property type="protein sequence ID" value="PZX32399.1"/>
    <property type="molecule type" value="Genomic_DNA"/>
</dbReference>
<dbReference type="InterPro" id="IPR028098">
    <property type="entry name" value="Glyco_trans_4-like_N"/>
</dbReference>
<name>A0A2W7PUR3_9BURK</name>
<reference evidence="3" key="1">
    <citation type="submission" date="2018-06" db="EMBL/GenBank/DDBJ databases">
        <title>Genomic Encyclopedia of Type Strains, Phase IV (KMG-V): Genome sequencing to study the core and pangenomes of soil and plant-associated prokaryotes.</title>
        <authorList>
            <person name="Whitman W."/>
        </authorList>
    </citation>
    <scope>NUCLEOTIDE SEQUENCE [LARGE SCALE GENOMIC DNA]</scope>
    <source>
        <strain evidence="3">MLR2-44</strain>
    </source>
</reference>
<feature type="domain" description="Glycosyl transferase family 1" evidence="1">
    <location>
        <begin position="186"/>
        <end position="342"/>
    </location>
</feature>
<dbReference type="GO" id="GO:0016757">
    <property type="term" value="F:glycosyltransferase activity"/>
    <property type="evidence" value="ECO:0007669"/>
    <property type="project" value="InterPro"/>
</dbReference>
<organism evidence="3 4">
    <name type="scientific">Cupriavidus phytorum</name>
    <dbReference type="NCBI Taxonomy" id="3024399"/>
    <lineage>
        <taxon>Bacteria</taxon>
        <taxon>Pseudomonadati</taxon>
        <taxon>Pseudomonadota</taxon>
        <taxon>Betaproteobacteria</taxon>
        <taxon>Burkholderiales</taxon>
        <taxon>Burkholderiaceae</taxon>
        <taxon>Cupriavidus</taxon>
    </lineage>
</organism>
<dbReference type="SUPFAM" id="SSF53756">
    <property type="entry name" value="UDP-Glycosyltransferase/glycogen phosphorylase"/>
    <property type="match status" value="1"/>
</dbReference>
<proteinExistence type="predicted"/>
<accession>A0A2W7PUR3</accession>
<comment type="caution">
    <text evidence="3">The sequence shown here is derived from an EMBL/GenBank/DDBJ whole genome shotgun (WGS) entry which is preliminary data.</text>
</comment>
<dbReference type="Gene3D" id="3.40.50.2000">
    <property type="entry name" value="Glycogen Phosphorylase B"/>
    <property type="match status" value="2"/>
</dbReference>
<feature type="domain" description="Glycosyltransferase subfamily 4-like N-terminal" evidence="2">
    <location>
        <begin position="12"/>
        <end position="173"/>
    </location>
</feature>
<gene>
    <name evidence="3" type="ORF">C7416_102574</name>
</gene>
<dbReference type="Pfam" id="PF00534">
    <property type="entry name" value="Glycos_transf_1"/>
    <property type="match status" value="1"/>
</dbReference>
<dbReference type="Pfam" id="PF13439">
    <property type="entry name" value="Glyco_transf_4"/>
    <property type="match status" value="1"/>
</dbReference>
<evidence type="ECO:0000313" key="3">
    <source>
        <dbReference type="EMBL" id="PZX32399.1"/>
    </source>
</evidence>
<evidence type="ECO:0000259" key="2">
    <source>
        <dbReference type="Pfam" id="PF13439"/>
    </source>
</evidence>
<dbReference type="PANTHER" id="PTHR45947:SF3">
    <property type="entry name" value="SULFOQUINOVOSYL TRANSFERASE SQD2"/>
    <property type="match status" value="1"/>
</dbReference>
<sequence>MIKVLHVTECLGGVETYLHLLASHINDEHISFHFALPKQCSVSAVADARNFGVSYLPIPRKLDPLNDLKAALILRALVKRVAPQIVHLHSSKAGLVGRLACIGLNVRVVYTPHAYYYLGLRGIKRRVFLMAERFLHRLTDAVLATSPSERDRAIHEVGLPRERAHSILNAVEPRSVPVERQLGAGVKRVIMVARISPQKNIPMFLDVARLFQGRADVEFMLVGYGHYENDRATLDAMLQERGLVEGKDITAIAWMSRAELLELLAHAAVVVLTSHYESFGYVLAEANALAIPVVGTDVDGIKDIIVDGNNGFIVPVDDAPSMASSIEAIVGDATLWQTMSEHAVTRAASEFNIVTQAKKFESFYSRALLA</sequence>
<dbReference type="Proteomes" id="UP000249638">
    <property type="component" value="Unassembled WGS sequence"/>
</dbReference>
<evidence type="ECO:0000259" key="1">
    <source>
        <dbReference type="Pfam" id="PF00534"/>
    </source>
</evidence>
<dbReference type="InterPro" id="IPR001296">
    <property type="entry name" value="Glyco_trans_1"/>
</dbReference>
<protein>
    <submittedName>
        <fullName evidence="3">Glycosyltransferase involved in cell wall biosynthesis</fullName>
    </submittedName>
</protein>
<dbReference type="AlphaFoldDB" id="A0A2W7PUR3"/>